<gene>
    <name evidence="1" type="ORF">A4G28_04490</name>
</gene>
<protein>
    <submittedName>
        <fullName evidence="1">Uncharacterized protein</fullName>
    </submittedName>
</protein>
<proteinExistence type="predicted"/>
<dbReference type="Proteomes" id="UP000077342">
    <property type="component" value="Unassembled WGS sequence"/>
</dbReference>
<sequence>MSGWVVATKIPNQRPAKLVKVSRSGGGRLVIVTDVARLLVEVWAKTVADTEQGCLDAIAALQNAQGTIVDGAFIRGFDNIEGPVDLPDPDVTDQERWQFVGDFSVSTS</sequence>
<dbReference type="EMBL" id="LWCI01000100">
    <property type="protein sequence ID" value="KZS63097.1"/>
    <property type="molecule type" value="Genomic_DNA"/>
</dbReference>
<dbReference type="AlphaFoldDB" id="A0A164B424"/>
<accession>A0A164B424</accession>
<name>A0A164B424_9MYCO</name>
<comment type="caution">
    <text evidence="1">The sequence shown here is derived from an EMBL/GenBank/DDBJ whole genome shotgun (WGS) entry which is preliminary data.</text>
</comment>
<evidence type="ECO:0000313" key="1">
    <source>
        <dbReference type="EMBL" id="KZS63097.1"/>
    </source>
</evidence>
<reference evidence="2" key="1">
    <citation type="submission" date="2016-04" db="EMBL/GenBank/DDBJ databases">
        <authorList>
            <person name="Strapagiel D."/>
            <person name="Borowka P."/>
            <person name="Marciniak B."/>
            <person name="Bakula Z."/>
            <person name="Van Ingen J."/>
            <person name="Safianowska A."/>
            <person name="Dziadek J."/>
            <person name="Jagielski T."/>
        </authorList>
    </citation>
    <scope>NUCLEOTIDE SEQUENCE [LARGE SCALE GENOMIC DNA]</scope>
    <source>
        <strain evidence="2">1010001458</strain>
    </source>
</reference>
<keyword evidence="2" id="KW-1185">Reference proteome</keyword>
<evidence type="ECO:0000313" key="2">
    <source>
        <dbReference type="Proteomes" id="UP000077342"/>
    </source>
</evidence>
<organism evidence="1 2">
    <name type="scientific">Mycobacterium ostraviense</name>
    <dbReference type="NCBI Taxonomy" id="2738409"/>
    <lineage>
        <taxon>Bacteria</taxon>
        <taxon>Bacillati</taxon>
        <taxon>Actinomycetota</taxon>
        <taxon>Actinomycetes</taxon>
        <taxon>Mycobacteriales</taxon>
        <taxon>Mycobacteriaceae</taxon>
        <taxon>Mycobacterium</taxon>
    </lineage>
</organism>